<accession>A0A934KCU6</accession>
<evidence type="ECO:0000256" key="3">
    <source>
        <dbReference type="SAM" id="Phobius"/>
    </source>
</evidence>
<dbReference type="EMBL" id="JAEKNN010000005">
    <property type="protein sequence ID" value="MBJ7607979.1"/>
    <property type="molecule type" value="Genomic_DNA"/>
</dbReference>
<feature type="coiled-coil region" evidence="1">
    <location>
        <begin position="188"/>
        <end position="215"/>
    </location>
</feature>
<reference evidence="4 5" key="1">
    <citation type="submission" date="2020-10" db="EMBL/GenBank/DDBJ databases">
        <title>Ca. Dormibacterota MAGs.</title>
        <authorList>
            <person name="Montgomery K."/>
        </authorList>
    </citation>
    <scope>NUCLEOTIDE SEQUENCE [LARGE SCALE GENOMIC DNA]</scope>
    <source>
        <strain evidence="4">Mitchell_Peninsula_5</strain>
    </source>
</reference>
<keyword evidence="3" id="KW-1133">Transmembrane helix</keyword>
<organism evidence="4 5">
    <name type="scientific">Candidatus Amunia macphersoniae</name>
    <dbReference type="NCBI Taxonomy" id="3127014"/>
    <lineage>
        <taxon>Bacteria</taxon>
        <taxon>Bacillati</taxon>
        <taxon>Candidatus Dormiibacterota</taxon>
        <taxon>Candidatus Dormibacteria</taxon>
        <taxon>Candidatus Aeolococcales</taxon>
        <taxon>Candidatus Aeolococcaceae</taxon>
        <taxon>Candidatus Amunia</taxon>
    </lineage>
</organism>
<keyword evidence="1" id="KW-0175">Coiled coil</keyword>
<dbReference type="AlphaFoldDB" id="A0A934KCU6"/>
<feature type="transmembrane region" description="Helical" evidence="3">
    <location>
        <begin position="66"/>
        <end position="87"/>
    </location>
</feature>
<name>A0A934KCU6_9BACT</name>
<feature type="region of interest" description="Disordered" evidence="2">
    <location>
        <begin position="1"/>
        <end position="35"/>
    </location>
</feature>
<sequence length="278" mass="29849">MPDDSNAWTPPPPPPPPPFSPRHQHPSELGDEEPLATPSLLTGAMTMADLESTVEAGEPEDRFRTWVAIAIAVVSILGAVVAFSATLTEQDARRLDQQGIQDASRQQQIITDLQATVDEDLRYLAPYQEHIKAAQTLDAQATALQSSDPASAALLHAQAESERVLARSWQGFFQAALPSATDATAPLKYDAKAALQTLENNNSDLQQLRPDAIRDQADTKHTESVNLVGLVTLFVAALLFLTLAQFTRPTIRRMFAGAGAVAAVSGVALWLVVLKLGA</sequence>
<evidence type="ECO:0000256" key="2">
    <source>
        <dbReference type="SAM" id="MobiDB-lite"/>
    </source>
</evidence>
<proteinExistence type="predicted"/>
<evidence type="ECO:0000313" key="5">
    <source>
        <dbReference type="Proteomes" id="UP000614410"/>
    </source>
</evidence>
<protein>
    <recommendedName>
        <fullName evidence="6">DUF4337 domain-containing protein</fullName>
    </recommendedName>
</protein>
<feature type="compositionally biased region" description="Pro residues" evidence="2">
    <location>
        <begin position="9"/>
        <end position="20"/>
    </location>
</feature>
<gene>
    <name evidence="4" type="ORF">JF887_00910</name>
</gene>
<dbReference type="Proteomes" id="UP000614410">
    <property type="component" value="Unassembled WGS sequence"/>
</dbReference>
<feature type="transmembrane region" description="Helical" evidence="3">
    <location>
        <begin position="224"/>
        <end position="243"/>
    </location>
</feature>
<evidence type="ECO:0000313" key="4">
    <source>
        <dbReference type="EMBL" id="MBJ7607979.1"/>
    </source>
</evidence>
<keyword evidence="3" id="KW-0812">Transmembrane</keyword>
<comment type="caution">
    <text evidence="4">The sequence shown here is derived from an EMBL/GenBank/DDBJ whole genome shotgun (WGS) entry which is preliminary data.</text>
</comment>
<evidence type="ECO:0000256" key="1">
    <source>
        <dbReference type="SAM" id="Coils"/>
    </source>
</evidence>
<evidence type="ECO:0008006" key="6">
    <source>
        <dbReference type="Google" id="ProtNLM"/>
    </source>
</evidence>
<keyword evidence="3" id="KW-0472">Membrane</keyword>
<feature type="transmembrane region" description="Helical" evidence="3">
    <location>
        <begin position="255"/>
        <end position="274"/>
    </location>
</feature>